<dbReference type="SUPFAM" id="SSF50630">
    <property type="entry name" value="Acid proteases"/>
    <property type="match status" value="1"/>
</dbReference>
<keyword evidence="6" id="KW-1015">Disulfide bond</keyword>
<evidence type="ECO:0000256" key="7">
    <source>
        <dbReference type="RuleBase" id="RU000454"/>
    </source>
</evidence>
<dbReference type="PANTHER" id="PTHR47966">
    <property type="entry name" value="BETA-SITE APP-CLEAVING ENZYME, ISOFORM A-RELATED"/>
    <property type="match status" value="1"/>
</dbReference>
<protein>
    <recommendedName>
        <fullName evidence="8">Peptidase A1 domain-containing protein</fullName>
    </recommendedName>
</protein>
<gene>
    <name evidence="9" type="ORF">SteCoe_11715</name>
</gene>
<dbReference type="GO" id="GO:0004190">
    <property type="term" value="F:aspartic-type endopeptidase activity"/>
    <property type="evidence" value="ECO:0007669"/>
    <property type="project" value="UniProtKB-KW"/>
</dbReference>
<evidence type="ECO:0000313" key="9">
    <source>
        <dbReference type="EMBL" id="OMJ86706.1"/>
    </source>
</evidence>
<organism evidence="9 10">
    <name type="scientific">Stentor coeruleus</name>
    <dbReference type="NCBI Taxonomy" id="5963"/>
    <lineage>
        <taxon>Eukaryota</taxon>
        <taxon>Sar</taxon>
        <taxon>Alveolata</taxon>
        <taxon>Ciliophora</taxon>
        <taxon>Postciliodesmatophora</taxon>
        <taxon>Heterotrichea</taxon>
        <taxon>Heterotrichida</taxon>
        <taxon>Stentoridae</taxon>
        <taxon>Stentor</taxon>
    </lineage>
</organism>
<dbReference type="PROSITE" id="PS51767">
    <property type="entry name" value="PEPTIDASE_A1"/>
    <property type="match status" value="1"/>
</dbReference>
<feature type="active site" evidence="5">
    <location>
        <position position="89"/>
    </location>
</feature>
<dbReference type="FunFam" id="2.40.70.10:FF:000115">
    <property type="entry name" value="Lysosomal aspartic protease"/>
    <property type="match status" value="1"/>
</dbReference>
<evidence type="ECO:0000256" key="2">
    <source>
        <dbReference type="ARBA" id="ARBA00022670"/>
    </source>
</evidence>
<name>A0A1R2CCJ2_9CILI</name>
<dbReference type="OrthoDB" id="771136at2759"/>
<evidence type="ECO:0000256" key="4">
    <source>
        <dbReference type="ARBA" id="ARBA00022801"/>
    </source>
</evidence>
<keyword evidence="2 7" id="KW-0645">Protease</keyword>
<dbReference type="InterPro" id="IPR033121">
    <property type="entry name" value="PEPTIDASE_A1"/>
</dbReference>
<evidence type="ECO:0000256" key="3">
    <source>
        <dbReference type="ARBA" id="ARBA00022750"/>
    </source>
</evidence>
<evidence type="ECO:0000256" key="6">
    <source>
        <dbReference type="PIRSR" id="PIRSR601461-2"/>
    </source>
</evidence>
<evidence type="ECO:0000313" key="10">
    <source>
        <dbReference type="Proteomes" id="UP000187209"/>
    </source>
</evidence>
<keyword evidence="10" id="KW-1185">Reference proteome</keyword>
<dbReference type="Proteomes" id="UP000187209">
    <property type="component" value="Unassembled WGS sequence"/>
</dbReference>
<comment type="caution">
    <text evidence="9">The sequence shown here is derived from an EMBL/GenBank/DDBJ whole genome shotgun (WGS) entry which is preliminary data.</text>
</comment>
<dbReference type="PANTHER" id="PTHR47966:SF51">
    <property type="entry name" value="BETA-SITE APP-CLEAVING ENZYME, ISOFORM A-RELATED"/>
    <property type="match status" value="1"/>
</dbReference>
<keyword evidence="3 7" id="KW-0064">Aspartyl protease</keyword>
<dbReference type="AlphaFoldDB" id="A0A1R2CCJ2"/>
<dbReference type="Pfam" id="PF00026">
    <property type="entry name" value="Asp"/>
    <property type="match status" value="1"/>
</dbReference>
<proteinExistence type="inferred from homology"/>
<sequence>MKIIFAILVIGNCFQELLSPSKVYKIPLERQEYTHDEKKELIKTLHQQRSIASFVESKTAIHLKNFSNTQYVGKIGIGTPSQWLDVIFDTGSGNFFVNSKLCKDKSCKSRKAFDHNKSDTHKEIGDSLEVGFATGRITGVICEDVVKISGVKLEAQHFAEVTDEDGSVFMDGKFSGLMGLGFKDLAAEGTEPIFDRIVSSGLLEWNVFSFFFSLDYSESSELLLGGVDTNHYEGDIHWIPLTEDPSYWTVWVEDIRLGEKSLGFCKRKCKAAIDTGTTLLSAPSKYLDKIFEQLSGDCANFMEYPDLVYVIDGKEYRIPPKNYVLTTNGRNRDDNPGKHSDEIEGCTLAFMALDLDPPKGPLWILGDIFLSSYYSIFDRDRMAIGLALAKHKN</sequence>
<feature type="disulfide bond" evidence="6">
    <location>
        <begin position="102"/>
        <end position="107"/>
    </location>
</feature>
<dbReference type="InterPro" id="IPR021109">
    <property type="entry name" value="Peptidase_aspartic_dom_sf"/>
</dbReference>
<keyword evidence="4 7" id="KW-0378">Hydrolase</keyword>
<dbReference type="Gene3D" id="2.40.70.10">
    <property type="entry name" value="Acid Proteases"/>
    <property type="match status" value="2"/>
</dbReference>
<dbReference type="GO" id="GO:0016485">
    <property type="term" value="P:protein processing"/>
    <property type="evidence" value="ECO:0007669"/>
    <property type="project" value="UniProtKB-ARBA"/>
</dbReference>
<dbReference type="InterPro" id="IPR001461">
    <property type="entry name" value="Aspartic_peptidase_A1"/>
</dbReference>
<accession>A0A1R2CCJ2</accession>
<feature type="active site" evidence="5">
    <location>
        <position position="274"/>
    </location>
</feature>
<feature type="disulfide bond" evidence="6">
    <location>
        <begin position="265"/>
        <end position="269"/>
    </location>
</feature>
<comment type="similarity">
    <text evidence="1 7">Belongs to the peptidase A1 family.</text>
</comment>
<feature type="domain" description="Peptidase A1" evidence="8">
    <location>
        <begin position="71"/>
        <end position="387"/>
    </location>
</feature>
<dbReference type="InterPro" id="IPR001969">
    <property type="entry name" value="Aspartic_peptidase_AS"/>
</dbReference>
<evidence type="ECO:0000259" key="8">
    <source>
        <dbReference type="PROSITE" id="PS51767"/>
    </source>
</evidence>
<reference evidence="9 10" key="1">
    <citation type="submission" date="2016-11" db="EMBL/GenBank/DDBJ databases">
        <title>The macronuclear genome of Stentor coeruleus: a giant cell with tiny introns.</title>
        <authorList>
            <person name="Slabodnick M."/>
            <person name="Ruby J.G."/>
            <person name="Reiff S.B."/>
            <person name="Swart E.C."/>
            <person name="Gosai S."/>
            <person name="Prabakaran S."/>
            <person name="Witkowska E."/>
            <person name="Larue G.E."/>
            <person name="Fisher S."/>
            <person name="Freeman R.M."/>
            <person name="Gunawardena J."/>
            <person name="Chu W."/>
            <person name="Stover N.A."/>
            <person name="Gregory B.D."/>
            <person name="Nowacki M."/>
            <person name="Derisi J."/>
            <person name="Roy S.W."/>
            <person name="Marshall W.F."/>
            <person name="Sood P."/>
        </authorList>
    </citation>
    <scope>NUCLEOTIDE SEQUENCE [LARGE SCALE GENOMIC DNA]</scope>
    <source>
        <strain evidence="9">WM001</strain>
    </source>
</reference>
<evidence type="ECO:0000256" key="1">
    <source>
        <dbReference type="ARBA" id="ARBA00007447"/>
    </source>
</evidence>
<dbReference type="PRINTS" id="PR00792">
    <property type="entry name" value="PEPSIN"/>
</dbReference>
<dbReference type="EMBL" id="MPUH01000197">
    <property type="protein sequence ID" value="OMJ86706.1"/>
    <property type="molecule type" value="Genomic_DNA"/>
</dbReference>
<evidence type="ECO:0000256" key="5">
    <source>
        <dbReference type="PIRSR" id="PIRSR601461-1"/>
    </source>
</evidence>
<dbReference type="PROSITE" id="PS00141">
    <property type="entry name" value="ASP_PROTEASE"/>
    <property type="match status" value="1"/>
</dbReference>